<evidence type="ECO:0000313" key="3">
    <source>
        <dbReference type="Proteomes" id="UP000515976"/>
    </source>
</evidence>
<sequence length="119" mass="12804">MGEQGRPIVTITERPGPGIVDVALSGRLEVRTVPDVRLTLHRLLADGHEPLALDLEELELADASAVGLLVELHRRARRAGRPLTVVAATDRTRRLLVRARLHGMLPLAPPRPGPAAATS</sequence>
<protein>
    <submittedName>
        <fullName evidence="2">STAS domain-containing protein</fullName>
    </submittedName>
</protein>
<dbReference type="InterPro" id="IPR036513">
    <property type="entry name" value="STAS_dom_sf"/>
</dbReference>
<organism evidence="2 3">
    <name type="scientific">Phycicoccus endophyticus</name>
    <dbReference type="NCBI Taxonomy" id="1690220"/>
    <lineage>
        <taxon>Bacteria</taxon>
        <taxon>Bacillati</taxon>
        <taxon>Actinomycetota</taxon>
        <taxon>Actinomycetes</taxon>
        <taxon>Micrococcales</taxon>
        <taxon>Intrasporangiaceae</taxon>
        <taxon>Phycicoccus</taxon>
    </lineage>
</organism>
<dbReference type="PANTHER" id="PTHR33495:SF2">
    <property type="entry name" value="ANTI-SIGMA FACTOR ANTAGONIST TM_1081-RELATED"/>
    <property type="match status" value="1"/>
</dbReference>
<dbReference type="RefSeq" id="WP_166100819.1">
    <property type="nucleotide sequence ID" value="NZ_BMMY01000007.1"/>
</dbReference>
<dbReference type="AlphaFoldDB" id="A0A7G9QYJ6"/>
<proteinExistence type="predicted"/>
<dbReference type="PROSITE" id="PS50801">
    <property type="entry name" value="STAS"/>
    <property type="match status" value="1"/>
</dbReference>
<dbReference type="InterPro" id="IPR058548">
    <property type="entry name" value="MlaB-like_STAS"/>
</dbReference>
<name>A0A7G9QYJ6_9MICO</name>
<dbReference type="GO" id="GO:0043856">
    <property type="term" value="F:anti-sigma factor antagonist activity"/>
    <property type="evidence" value="ECO:0007669"/>
    <property type="project" value="TreeGrafter"/>
</dbReference>
<evidence type="ECO:0000259" key="1">
    <source>
        <dbReference type="PROSITE" id="PS50801"/>
    </source>
</evidence>
<dbReference type="SUPFAM" id="SSF52091">
    <property type="entry name" value="SpoIIaa-like"/>
    <property type="match status" value="1"/>
</dbReference>
<dbReference type="Pfam" id="PF13466">
    <property type="entry name" value="STAS_2"/>
    <property type="match status" value="1"/>
</dbReference>
<dbReference type="KEGG" id="pei:H9L10_08690"/>
<dbReference type="PANTHER" id="PTHR33495">
    <property type="entry name" value="ANTI-SIGMA FACTOR ANTAGONIST TM_1081-RELATED-RELATED"/>
    <property type="match status" value="1"/>
</dbReference>
<gene>
    <name evidence="2" type="ORF">H9L10_08690</name>
</gene>
<dbReference type="InterPro" id="IPR002645">
    <property type="entry name" value="STAS_dom"/>
</dbReference>
<dbReference type="Proteomes" id="UP000515976">
    <property type="component" value="Chromosome"/>
</dbReference>
<accession>A0A7G9QYJ6</accession>
<dbReference type="EMBL" id="CP060712">
    <property type="protein sequence ID" value="QNN48421.1"/>
    <property type="molecule type" value="Genomic_DNA"/>
</dbReference>
<feature type="domain" description="STAS" evidence="1">
    <location>
        <begin position="9"/>
        <end position="119"/>
    </location>
</feature>
<dbReference type="Gene3D" id="3.30.750.24">
    <property type="entry name" value="STAS domain"/>
    <property type="match status" value="1"/>
</dbReference>
<reference evidence="2 3" key="1">
    <citation type="submission" date="2020-08" db="EMBL/GenBank/DDBJ databases">
        <title>Genome sequence of Phycicoccus endophyticus JCM 31784T.</title>
        <authorList>
            <person name="Hyun D.-W."/>
            <person name="Bae J.-W."/>
        </authorList>
    </citation>
    <scope>NUCLEOTIDE SEQUENCE [LARGE SCALE GENOMIC DNA]</scope>
    <source>
        <strain evidence="2 3">JCM 31784</strain>
    </source>
</reference>
<keyword evidence="3" id="KW-1185">Reference proteome</keyword>
<evidence type="ECO:0000313" key="2">
    <source>
        <dbReference type="EMBL" id="QNN48421.1"/>
    </source>
</evidence>